<dbReference type="AlphaFoldDB" id="A0A7S4N055"/>
<dbReference type="EMBL" id="HBKN01004995">
    <property type="protein sequence ID" value="CAE2257245.1"/>
    <property type="molecule type" value="Transcribed_RNA"/>
</dbReference>
<reference evidence="1" key="1">
    <citation type="submission" date="2021-01" db="EMBL/GenBank/DDBJ databases">
        <authorList>
            <person name="Corre E."/>
            <person name="Pelletier E."/>
            <person name="Niang G."/>
            <person name="Scheremetjew M."/>
            <person name="Finn R."/>
            <person name="Kale V."/>
            <person name="Holt S."/>
            <person name="Cochrane G."/>
            <person name="Meng A."/>
            <person name="Brown T."/>
            <person name="Cohen L."/>
        </authorList>
    </citation>
    <scope>NUCLEOTIDE SEQUENCE</scope>
    <source>
        <strain evidence="1">CCMP 2712</strain>
    </source>
</reference>
<sequence>MAKLMESNKYDTLADSRPNVKADHWLTTMIRSYMIHPEDREQKLRACLTKVAAQAEERRILHHLPTFVARNFSPKDHTYMQENQTARMRAEDVTMERFHGSY</sequence>
<accession>A0A7S4N055</accession>
<name>A0A7S4N055_GUITH</name>
<evidence type="ECO:0000313" key="1">
    <source>
        <dbReference type="EMBL" id="CAE2257245.1"/>
    </source>
</evidence>
<gene>
    <name evidence="1" type="ORF">GTHE00462_LOCUS4107</name>
</gene>
<organism evidence="1">
    <name type="scientific">Guillardia theta</name>
    <name type="common">Cryptophyte</name>
    <name type="synonym">Cryptomonas phi</name>
    <dbReference type="NCBI Taxonomy" id="55529"/>
    <lineage>
        <taxon>Eukaryota</taxon>
        <taxon>Cryptophyceae</taxon>
        <taxon>Pyrenomonadales</taxon>
        <taxon>Geminigeraceae</taxon>
        <taxon>Guillardia</taxon>
    </lineage>
</organism>
<protein>
    <submittedName>
        <fullName evidence="1">Uncharacterized protein</fullName>
    </submittedName>
</protein>
<proteinExistence type="predicted"/>